<dbReference type="Proteomes" id="UP001311232">
    <property type="component" value="Unassembled WGS sequence"/>
</dbReference>
<accession>A0AAV9RYK8</accession>
<keyword evidence="2" id="KW-1185">Reference proteome</keyword>
<evidence type="ECO:0000313" key="1">
    <source>
        <dbReference type="EMBL" id="KAK5614130.1"/>
    </source>
</evidence>
<proteinExistence type="predicted"/>
<dbReference type="AlphaFoldDB" id="A0AAV9RYK8"/>
<evidence type="ECO:0000313" key="2">
    <source>
        <dbReference type="Proteomes" id="UP001311232"/>
    </source>
</evidence>
<protein>
    <submittedName>
        <fullName evidence="1">Uncharacterized protein</fullName>
    </submittedName>
</protein>
<organism evidence="1 2">
    <name type="scientific">Crenichthys baileyi</name>
    <name type="common">White River springfish</name>
    <dbReference type="NCBI Taxonomy" id="28760"/>
    <lineage>
        <taxon>Eukaryota</taxon>
        <taxon>Metazoa</taxon>
        <taxon>Chordata</taxon>
        <taxon>Craniata</taxon>
        <taxon>Vertebrata</taxon>
        <taxon>Euteleostomi</taxon>
        <taxon>Actinopterygii</taxon>
        <taxon>Neopterygii</taxon>
        <taxon>Teleostei</taxon>
        <taxon>Neoteleostei</taxon>
        <taxon>Acanthomorphata</taxon>
        <taxon>Ovalentaria</taxon>
        <taxon>Atherinomorphae</taxon>
        <taxon>Cyprinodontiformes</taxon>
        <taxon>Goodeidae</taxon>
        <taxon>Crenichthys</taxon>
    </lineage>
</organism>
<gene>
    <name evidence="1" type="ORF">CRENBAI_009466</name>
</gene>
<name>A0AAV9RYK8_9TELE</name>
<reference evidence="1 2" key="1">
    <citation type="submission" date="2021-06" db="EMBL/GenBank/DDBJ databases">
        <authorList>
            <person name="Palmer J.M."/>
        </authorList>
    </citation>
    <scope>NUCLEOTIDE SEQUENCE [LARGE SCALE GENOMIC DNA]</scope>
    <source>
        <strain evidence="1 2">MEX-2019</strain>
        <tissue evidence="1">Muscle</tissue>
    </source>
</reference>
<dbReference type="EMBL" id="JAHHUM010001172">
    <property type="protein sequence ID" value="KAK5614130.1"/>
    <property type="molecule type" value="Genomic_DNA"/>
</dbReference>
<sequence>MLIEELNYGCLLFIEAMLNTGHNDLVEVRLRQLSYQIDPPQVSGGPSSALLALDCTKNAGIILFFEPPSATTLTKGLLLILDHLFASSHPRLLTQTPNGPSPLSHLPLTSALQAQNLGSQGGAGLNSMK</sequence>
<comment type="caution">
    <text evidence="1">The sequence shown here is derived from an EMBL/GenBank/DDBJ whole genome shotgun (WGS) entry which is preliminary data.</text>
</comment>